<dbReference type="PANTHER" id="PTHR43284">
    <property type="entry name" value="ASPARAGINE SYNTHETASE (GLUTAMINE-HYDROLYZING)"/>
    <property type="match status" value="1"/>
</dbReference>
<dbReference type="GO" id="GO:0005524">
    <property type="term" value="F:ATP binding"/>
    <property type="evidence" value="ECO:0007669"/>
    <property type="project" value="UniProtKB-KW"/>
</dbReference>
<accession>A0A1Y1BN13</accession>
<gene>
    <name evidence="12" type="ORF">BSFP_041310</name>
</gene>
<dbReference type="InterPro" id="IPR001962">
    <property type="entry name" value="Asn_synthase"/>
</dbReference>
<dbReference type="GO" id="GO:0004066">
    <property type="term" value="F:asparagine synthase (glutamine-hydrolyzing) activity"/>
    <property type="evidence" value="ECO:0007669"/>
    <property type="project" value="UniProtKB-EC"/>
</dbReference>
<dbReference type="PROSITE" id="PS51278">
    <property type="entry name" value="GATASE_TYPE_2"/>
    <property type="match status" value="1"/>
</dbReference>
<evidence type="ECO:0000256" key="2">
    <source>
        <dbReference type="ARBA" id="ARBA00005752"/>
    </source>
</evidence>
<keyword evidence="5 9" id="KW-0067">ATP-binding</keyword>
<keyword evidence="6 8" id="KW-0315">Glutamine amidotransferase</keyword>
<dbReference type="Gene3D" id="3.40.50.620">
    <property type="entry name" value="HUPs"/>
    <property type="match status" value="2"/>
</dbReference>
<dbReference type="SUPFAM" id="SSF52402">
    <property type="entry name" value="Adenine nucleotide alpha hydrolases-like"/>
    <property type="match status" value="1"/>
</dbReference>
<comment type="pathway">
    <text evidence="1">Amino-acid biosynthesis; L-asparagine biosynthesis; L-asparagine from L-aspartate (L-Gln route): step 1/1.</text>
</comment>
<dbReference type="Pfam" id="PF13522">
    <property type="entry name" value="GATase_6"/>
    <property type="match status" value="1"/>
</dbReference>
<dbReference type="CDD" id="cd01991">
    <property type="entry name" value="Asn_synthase_B_C"/>
    <property type="match status" value="1"/>
</dbReference>
<feature type="active site" description="For GATase activity" evidence="8">
    <location>
        <position position="15"/>
    </location>
</feature>
<evidence type="ECO:0000313" key="13">
    <source>
        <dbReference type="Proteomes" id="UP000218432"/>
    </source>
</evidence>
<dbReference type="PANTHER" id="PTHR43284:SF1">
    <property type="entry name" value="ASPARAGINE SYNTHETASE"/>
    <property type="match status" value="1"/>
</dbReference>
<feature type="domain" description="Glutamine amidotransferase type-2" evidence="11">
    <location>
        <begin position="15"/>
        <end position="233"/>
    </location>
</feature>
<feature type="binding site" evidence="9">
    <location>
        <position position="316"/>
    </location>
    <ligand>
        <name>ATP</name>
        <dbReference type="ChEBI" id="CHEBI:30616"/>
    </ligand>
</feature>
<proteinExistence type="inferred from homology"/>
<comment type="similarity">
    <text evidence="2">Belongs to the asparagine synthetase family.</text>
</comment>
<dbReference type="Proteomes" id="UP000218432">
    <property type="component" value="Chromosome 2"/>
</dbReference>
<dbReference type="InterPro" id="IPR006426">
    <property type="entry name" value="Asn_synth_AEB"/>
</dbReference>
<keyword evidence="8" id="KW-0028">Amino-acid biosynthesis</keyword>
<reference evidence="12 13" key="1">
    <citation type="journal article" date="2017" name="Genome Announc.">
        <title>Complete Genome Sequence of Burkholderia stabilis FERMP-21014.</title>
        <authorList>
            <person name="Konishi K."/>
            <person name="Kumagai T."/>
            <person name="Sakasegawa S."/>
            <person name="Tamura T."/>
        </authorList>
    </citation>
    <scope>NUCLEOTIDE SEQUENCE [LARGE SCALE GENOMIC DNA]</scope>
    <source>
        <strain evidence="12 13">FERMP-21014</strain>
    </source>
</reference>
<dbReference type="InterPro" id="IPR029055">
    <property type="entry name" value="Ntn_hydrolases_N"/>
</dbReference>
<dbReference type="EMBL" id="AP018112">
    <property type="protein sequence ID" value="BAX61264.1"/>
    <property type="molecule type" value="Genomic_DNA"/>
</dbReference>
<evidence type="ECO:0000256" key="4">
    <source>
        <dbReference type="ARBA" id="ARBA00022741"/>
    </source>
</evidence>
<dbReference type="Pfam" id="PF00733">
    <property type="entry name" value="Asn_synthase"/>
    <property type="match status" value="1"/>
</dbReference>
<dbReference type="EC" id="6.3.5.4" evidence="3"/>
<evidence type="ECO:0000256" key="3">
    <source>
        <dbReference type="ARBA" id="ARBA00012737"/>
    </source>
</evidence>
<feature type="binding site" evidence="9">
    <location>
        <begin position="389"/>
        <end position="390"/>
    </location>
    <ligand>
        <name>ATP</name>
        <dbReference type="ChEBI" id="CHEBI:30616"/>
    </ligand>
</feature>
<dbReference type="GO" id="GO:0005829">
    <property type="term" value="C:cytosol"/>
    <property type="evidence" value="ECO:0007669"/>
    <property type="project" value="TreeGrafter"/>
</dbReference>
<dbReference type="Gene3D" id="3.60.20.10">
    <property type="entry name" value="Glutamine Phosphoribosylpyrophosphate, subunit 1, domain 1"/>
    <property type="match status" value="1"/>
</dbReference>
<dbReference type="NCBIfam" id="TIGR01536">
    <property type="entry name" value="asn_synth_AEB"/>
    <property type="match status" value="1"/>
</dbReference>
<comment type="catalytic activity">
    <reaction evidence="7">
        <text>L-aspartate + L-glutamine + ATP + H2O = L-asparagine + L-glutamate + AMP + diphosphate + H(+)</text>
        <dbReference type="Rhea" id="RHEA:12228"/>
        <dbReference type="ChEBI" id="CHEBI:15377"/>
        <dbReference type="ChEBI" id="CHEBI:15378"/>
        <dbReference type="ChEBI" id="CHEBI:29985"/>
        <dbReference type="ChEBI" id="CHEBI:29991"/>
        <dbReference type="ChEBI" id="CHEBI:30616"/>
        <dbReference type="ChEBI" id="CHEBI:33019"/>
        <dbReference type="ChEBI" id="CHEBI:58048"/>
        <dbReference type="ChEBI" id="CHEBI:58359"/>
        <dbReference type="ChEBI" id="CHEBI:456215"/>
        <dbReference type="EC" id="6.3.5.4"/>
    </reaction>
</comment>
<evidence type="ECO:0000256" key="5">
    <source>
        <dbReference type="ARBA" id="ARBA00022840"/>
    </source>
</evidence>
<dbReference type="InterPro" id="IPR033738">
    <property type="entry name" value="AsnB_N"/>
</dbReference>
<feature type="site" description="Important for beta-aspartyl-AMP intermediate formation" evidence="10">
    <location>
        <position position="391"/>
    </location>
</feature>
<evidence type="ECO:0000256" key="7">
    <source>
        <dbReference type="ARBA" id="ARBA00048741"/>
    </source>
</evidence>
<dbReference type="CDD" id="cd00712">
    <property type="entry name" value="AsnB"/>
    <property type="match status" value="1"/>
</dbReference>
<dbReference type="InterPro" id="IPR014729">
    <property type="entry name" value="Rossmann-like_a/b/a_fold"/>
</dbReference>
<dbReference type="AlphaFoldDB" id="A0A1Y1BN13"/>
<evidence type="ECO:0000313" key="12">
    <source>
        <dbReference type="EMBL" id="BAX61264.1"/>
    </source>
</evidence>
<evidence type="ECO:0000256" key="10">
    <source>
        <dbReference type="PIRSR" id="PIRSR001589-3"/>
    </source>
</evidence>
<feature type="binding site" evidence="9">
    <location>
        <position position="119"/>
    </location>
    <ligand>
        <name>L-glutamine</name>
        <dbReference type="ChEBI" id="CHEBI:58359"/>
    </ligand>
</feature>
<evidence type="ECO:0000256" key="1">
    <source>
        <dbReference type="ARBA" id="ARBA00005187"/>
    </source>
</evidence>
<dbReference type="GO" id="GO:0006529">
    <property type="term" value="P:asparagine biosynthetic process"/>
    <property type="evidence" value="ECO:0007669"/>
    <property type="project" value="UniProtKB-KW"/>
</dbReference>
<keyword evidence="8" id="KW-0061">Asparagine biosynthesis</keyword>
<evidence type="ECO:0000256" key="6">
    <source>
        <dbReference type="ARBA" id="ARBA00022962"/>
    </source>
</evidence>
<evidence type="ECO:0000259" key="11">
    <source>
        <dbReference type="PROSITE" id="PS51278"/>
    </source>
</evidence>
<dbReference type="InterPro" id="IPR051786">
    <property type="entry name" value="ASN_synthetase/amidase"/>
</dbReference>
<name>A0A1Y1BN13_9BURK</name>
<keyword evidence="4 9" id="KW-0547">Nucleotide-binding</keyword>
<protein>
    <recommendedName>
        <fullName evidence="3">asparagine synthase (glutamine-hydrolyzing)</fullName>
        <ecNumber evidence="3">6.3.5.4</ecNumber>
    </recommendedName>
</protein>
<sequence>MRDGTGQQGRTNQMCGIDGFLNTVAIDEETARGTLARMTASLAHRGPDGQGIWVDPEAGIALGHRRLAIVDLSVHGRQPMASACGRYVMVFNGEIYNHRELRAELERAGRAPAWRGHSDSEVLIAAIVAWGVEATLRRATGMFAFALWNRASRVLTLARDRIGEKPLYYGRIGDALVFASELKALRGYPGFDGTVDRDALCLYLRQSSVPAPYTIYRGIRKLPPGTYIQFEHARDTPRVRAYWTLEQAIESGREQPFEGSADEAVGQLDAILRQAVARQMEADVPLGAFLSGGVDSSAIVALMQAQSATPVDTFTIGFHEAGYDEAGYAKAVARHLGTRHTELYVTADHALGVVPKLPSIYDEPFADASQIPTFLVSELTRRHVKVSLSGDGGDELFGGYTRYFLTPRLWRKLHRVPAAVRARIAAALHALRPDHADQLAAVAQGAWGGVEARDSASRIGDRLHKLGHVMTAESRIGLYRLLMSSVHHPERIALSGQEPPTPLDTASAWPAHLSFAEQAMAIDTLTYLPTDILAKVDRAAMAVSLETRMPFLDHHVVEFAWRVPASVRLPEGQSKALLRRLLDQYVPSALIDRPKQGFCAPVDHWLRGALRDWAEALLRPSRLREEGFFDAAAVERLWRQHQTGRMNWQHQLWTVLMFQAWLEAQRAG</sequence>
<dbReference type="PIRSF" id="PIRSF001589">
    <property type="entry name" value="Asn_synthetase_glu-h"/>
    <property type="match status" value="1"/>
</dbReference>
<evidence type="ECO:0000256" key="8">
    <source>
        <dbReference type="PIRSR" id="PIRSR001589-1"/>
    </source>
</evidence>
<organism evidence="12 13">
    <name type="scientific">Burkholderia stabilis</name>
    <dbReference type="NCBI Taxonomy" id="95485"/>
    <lineage>
        <taxon>Bacteria</taxon>
        <taxon>Pseudomonadati</taxon>
        <taxon>Pseudomonadota</taxon>
        <taxon>Betaproteobacteria</taxon>
        <taxon>Burkholderiales</taxon>
        <taxon>Burkholderiaceae</taxon>
        <taxon>Burkholderia</taxon>
        <taxon>Burkholderia cepacia complex</taxon>
    </lineage>
</organism>
<dbReference type="InterPro" id="IPR017932">
    <property type="entry name" value="GATase_2_dom"/>
</dbReference>
<dbReference type="SUPFAM" id="SSF56235">
    <property type="entry name" value="N-terminal nucleophile aminohydrolases (Ntn hydrolases)"/>
    <property type="match status" value="1"/>
</dbReference>
<evidence type="ECO:0000256" key="9">
    <source>
        <dbReference type="PIRSR" id="PIRSR001589-2"/>
    </source>
</evidence>